<evidence type="ECO:0000313" key="1">
    <source>
        <dbReference type="EMBL" id="OWO97574.1"/>
    </source>
</evidence>
<sequence>MAGLKAGALGKPTSSLLPWPLVQKVSGCDWKIRKSKTGDDVNKASRSAVKTWLQELPDATFSSGRRVNSSVVVPHFCLSTQPPVEIWEVGMWGTLPQLLLSPSAAQGYFVNWSMNLPLAAALESPVAPQIAA</sequence>
<protein>
    <submittedName>
        <fullName evidence="1">Uncharacterized protein</fullName>
    </submittedName>
</protein>
<evidence type="ECO:0000313" key="2">
    <source>
        <dbReference type="Proteomes" id="UP000242519"/>
    </source>
</evidence>
<gene>
    <name evidence="1" type="ORF">B2J93_8382</name>
</gene>
<name>A0A218YRW1_9HELO</name>
<dbReference type="EMBL" id="MZNU01000432">
    <property type="protein sequence ID" value="OWO97574.1"/>
    <property type="molecule type" value="Genomic_DNA"/>
</dbReference>
<comment type="caution">
    <text evidence="1">The sequence shown here is derived from an EMBL/GenBank/DDBJ whole genome shotgun (WGS) entry which is preliminary data.</text>
</comment>
<dbReference type="InParanoid" id="A0A218YRW1"/>
<proteinExistence type="predicted"/>
<dbReference type="Proteomes" id="UP000242519">
    <property type="component" value="Unassembled WGS sequence"/>
</dbReference>
<organism evidence="1 2">
    <name type="scientific">Diplocarpon coronariae</name>
    <dbReference type="NCBI Taxonomy" id="2795749"/>
    <lineage>
        <taxon>Eukaryota</taxon>
        <taxon>Fungi</taxon>
        <taxon>Dikarya</taxon>
        <taxon>Ascomycota</taxon>
        <taxon>Pezizomycotina</taxon>
        <taxon>Leotiomycetes</taxon>
        <taxon>Helotiales</taxon>
        <taxon>Drepanopezizaceae</taxon>
        <taxon>Diplocarpon</taxon>
    </lineage>
</organism>
<reference evidence="1 2" key="1">
    <citation type="submission" date="2017-04" db="EMBL/GenBank/DDBJ databases">
        <title>Draft genome sequence of Marssonina coronaria NL1: causal agent of apple blotch.</title>
        <authorList>
            <person name="Cheng Q."/>
        </authorList>
    </citation>
    <scope>NUCLEOTIDE SEQUENCE [LARGE SCALE GENOMIC DNA]</scope>
    <source>
        <strain evidence="1 2">NL1</strain>
    </source>
</reference>
<accession>A0A218YRW1</accession>
<keyword evidence="2" id="KW-1185">Reference proteome</keyword>
<dbReference type="AlphaFoldDB" id="A0A218YRW1"/>